<evidence type="ECO:0000313" key="1">
    <source>
        <dbReference type="EMBL" id="JAP09314.1"/>
    </source>
</evidence>
<accession>A0A0V0GM23</accession>
<dbReference type="EMBL" id="GEDG01035246">
    <property type="protein sequence ID" value="JAP09314.1"/>
    <property type="molecule type" value="Transcribed_RNA"/>
</dbReference>
<sequence>MKIVKNIKNNDLNLCGCWDSSPVLHGHNVEFSPLNYSHNDEPYCTVNYITQQSWECSSDHRTYVKNIPISK</sequence>
<organism evidence="1">
    <name type="scientific">Solanum chacoense</name>
    <name type="common">Chaco potato</name>
    <dbReference type="NCBI Taxonomy" id="4108"/>
    <lineage>
        <taxon>Eukaryota</taxon>
        <taxon>Viridiplantae</taxon>
        <taxon>Streptophyta</taxon>
        <taxon>Embryophyta</taxon>
        <taxon>Tracheophyta</taxon>
        <taxon>Spermatophyta</taxon>
        <taxon>Magnoliopsida</taxon>
        <taxon>eudicotyledons</taxon>
        <taxon>Gunneridae</taxon>
        <taxon>Pentapetalae</taxon>
        <taxon>asterids</taxon>
        <taxon>lamiids</taxon>
        <taxon>Solanales</taxon>
        <taxon>Solanaceae</taxon>
        <taxon>Solanoideae</taxon>
        <taxon>Solaneae</taxon>
        <taxon>Solanum</taxon>
    </lineage>
</organism>
<reference evidence="1" key="1">
    <citation type="submission" date="2015-12" db="EMBL/GenBank/DDBJ databases">
        <title>Gene expression during late stages of embryo sac development: a critical building block for successful pollen-pistil interactions.</title>
        <authorList>
            <person name="Liu Y."/>
            <person name="Joly V."/>
            <person name="Sabar M."/>
            <person name="Matton D.P."/>
        </authorList>
    </citation>
    <scope>NUCLEOTIDE SEQUENCE</scope>
</reference>
<protein>
    <submittedName>
        <fullName evidence="1">Putative ovule protein</fullName>
    </submittedName>
</protein>
<name>A0A0V0GM23_SOLCH</name>
<proteinExistence type="predicted"/>
<dbReference type="AlphaFoldDB" id="A0A0V0GM23"/>